<evidence type="ECO:0000256" key="1">
    <source>
        <dbReference type="ARBA" id="ARBA00001947"/>
    </source>
</evidence>
<keyword evidence="9" id="KW-0862">Zinc</keyword>
<dbReference type="NCBIfam" id="TIGR01429">
    <property type="entry name" value="AMP_deaminase"/>
    <property type="match status" value="1"/>
</dbReference>
<dbReference type="FunFam" id="4.10.800.20:FF:000001">
    <property type="entry name" value="AMP deaminase"/>
    <property type="match status" value="1"/>
</dbReference>
<feature type="region of interest" description="Disordered" evidence="11">
    <location>
        <begin position="91"/>
        <end position="113"/>
    </location>
</feature>
<dbReference type="PANTHER" id="PTHR11359">
    <property type="entry name" value="AMP DEAMINASE"/>
    <property type="match status" value="1"/>
</dbReference>
<reference evidence="13 14" key="1">
    <citation type="submission" date="2019-01" db="EMBL/GenBank/DDBJ databases">
        <title>Nuclear Genome Assembly of the Microalgal Biofuel strain Nannochloropsis salina CCMP1776.</title>
        <authorList>
            <person name="Hovde B."/>
        </authorList>
    </citation>
    <scope>NUCLEOTIDE SEQUENCE [LARGE SCALE GENOMIC DNA]</scope>
    <source>
        <strain evidence="13 14">CCMP1776</strain>
    </source>
</reference>
<evidence type="ECO:0000256" key="3">
    <source>
        <dbReference type="ARBA" id="ARBA00006676"/>
    </source>
</evidence>
<evidence type="ECO:0000256" key="6">
    <source>
        <dbReference type="ARBA" id="ARBA00022679"/>
    </source>
</evidence>
<dbReference type="InterPro" id="IPR029044">
    <property type="entry name" value="Nucleotide-diphossugar_trans"/>
</dbReference>
<protein>
    <recommendedName>
        <fullName evidence="5">AMP deaminase</fullName>
        <ecNumber evidence="5">3.5.4.6</ecNumber>
    </recommendedName>
</protein>
<evidence type="ECO:0000256" key="4">
    <source>
        <dbReference type="ARBA" id="ARBA00007677"/>
    </source>
</evidence>
<dbReference type="EC" id="3.5.4.6" evidence="5"/>
<evidence type="ECO:0000256" key="9">
    <source>
        <dbReference type="ARBA" id="ARBA00022833"/>
    </source>
</evidence>
<proteinExistence type="inferred from homology"/>
<feature type="domain" description="Methyltransferase" evidence="12">
    <location>
        <begin position="1012"/>
        <end position="1193"/>
    </location>
</feature>
<comment type="cofactor">
    <cofactor evidence="1">
        <name>Zn(2+)</name>
        <dbReference type="ChEBI" id="CHEBI:29105"/>
    </cofactor>
</comment>
<sequence>MEEHLRKLSLSASGARDGNTLANESGNALLHQDEYVHEANQMKESVEQDALFRSRFLSSRHSFTHASAANEGLGDESSMQIDINAARRNLGPGEVSKAKNDGFNPPHQPQVLEDRGRGISVSNAELEPKICGGPDGSSVARGTAPLPGGAEERYSVRDLFPDFPEQFVPEMQDYQRVVILNTSEPVDSDTMTACRQLRKAMNLRSKWMGEPLDPEAPSGEPHAQTSSLDSVGAMSYPESPLYASTTPPTFSAAHLTEGNDPKMPFPPHQRSPDSPRTSAYKRMKRRQAPPYDPFSFEPPGPSSHHVKLVEGVYRVWAGKEGEGGEMVSRVLGVDEFYEDFHELTHLLTSGPVKTYSFKRLQVLEARFHLHKLLNSDRELAAQKSVPHRDFYNIRKVDTHVHHSACMHLKHLLRFIKHKLKTAGGEIVAFRDGQFLTLKEVFQSLKITAMDLSVDTLDMHANNTFHRFDRFNLKYNPAGQSRLREIFLKTDNLIAGAYLAEVTQQVISDLDASKYQLVEWRVSIYGRKPSEWDKLARWFYTHRLASDKVRWLIQIPRLYAVYKASGQLEDFEQLLRNIFAPLFEVTRDPKSNPPLAIFLNTIVGFDCVDDESKPEIHANQGQAFPAPKDWRHKRDPPYSYWCYYIAANIKSLNDFRRARGFSTFEFRPHCGEAGNPEHLVAAYLLAEKINHGIVLRKIPGLQLLYYLSQVGMAMSPLSNNKLFLDYHRNPFVKYFHQGLNVSLSTDDPLLLHYTKDPLVEEYSVAAQVWRLSSTDLCEMARNSVLQSGFEDVFKRHFLGKNYDAPGAAGNDIRQTNVPEIRGLRAGPQRSMVQRGGVGGLGERGPHGGGRLLFSRRALQVYAFLFVNSLIFVMRSQWIVSNPSSLDASVLSRHDATSGMRERTGGAEGMGDLQMAFEKSQRENTRVRGARDSLRREASVNPDRRKLDREGSTSVVVGHEGGLTSKTSAHFLPKDEVVLESIYARGRARIQAELERRHNNLSAIEPFNPWGPVYIWDWFSPDYNCPTMERIGRVGDGGKWICGVDVLREREKCVVYSYGVNKDLSFELELIGRTGCEVHGFDPTVGGVPPDCKGNPHITFHKQALGPVSEPSDMFMMVETLLDTMKRQGHSFVDVLKVDIEGSEWDTFRAMLPERALPFGQLLIELHFRDVSEVFEFFENMDTHGFRIFMRETNHNPCAAGKLPIAVEFSLINPHVYFSGAPHPAAVQAIAARPMPPTYNGVVYVLSHKGNLGRLTKMLKSFEENFNRHYNYPLIIFHEDFGEAEKKQLQEAVRFHLQFRTVGFKIPAWLDRAKIPERTPCSPHSSTVGYRHMNRFLAFFAAEELSKEYDWQWRLDDDSLITEEVGYDVFRLMAENGKRYGFTNIVQDDPKCVLGLWNATRDYVDREGLEPTFFTRWTEGAVFYNNFEVSHSSIWTSAAYRNFFEHIDHLGGIYYHRWGDAPIRSIGVSLFVNESEVHQFTDIAYTHLPFIARNASGLPSPAQTLFSRAGGSLHPGNCSASTSAGEHKPGHGGGGNGTCFSGRPSGVVYAVLNDEPGQLEKLLTTLSSLDTHFNDHFHYPVAIFAADLTYERRTAIRHATRSVVEFHDLSFLAAQALPAWIDPASVPSYVNCAFGDDSITDRKRNRYMASSGVGKLVAQYDYLWRLAPGAVLTENVTVDPFMSMANGGKTFGYLLTVVDDSRCTAGLLEATTGYARQEDVTPTFLELLPPDAVFYDGFIISHSAFWRSPEYLSFFDYLDLEGGMFYQRWTEANILTQALALFVPVEELHRFSEVGFEHTPFVKQSSNRAILKKPVERVWRDRDISVEPAPELSGLLAPRRFGYLGSDVATSFRLPSVAGHGSYMWLLGDTYLGTSDGLKRQGMHTTISNAVAFFPSGADLGAAGELLTPSDVTFFWGYDLDGSPTAPFEAEAGQAAGTVLWPVSGVSVEYQGVVKIVLFAQRVQKTHNLTDFLGVADGMNFEVEGTSLIVIENPAAAPNRWRYSVTDIAGTNGTHNWFSAVAVGGGKEIADSPEDVLYLVGNVGARGLGVYDDEASKNVLGRIKVTDLLKRRFDRMEVLVEEAHESRESDVQELWMSTTEAEASVARRRKGIISPANAETSLQYNSELGAWVSLAVDSVSAQLVLWSARSVSGPWTSAVIHSIPAPYDDLSLYRCYAGKGHPELAREGLPGGDVEFVFSYVCNAPSDSGILFDDGQLTLYAPQFIRVRLGPAEDGRFS</sequence>
<gene>
    <name evidence="13" type="ORF">NSK_000613</name>
</gene>
<evidence type="ECO:0000256" key="10">
    <source>
        <dbReference type="ARBA" id="ARBA00023080"/>
    </source>
</evidence>
<comment type="similarity">
    <text evidence="4">Belongs to the glycosyltransferase 15 family.</text>
</comment>
<dbReference type="GO" id="GO:0003876">
    <property type="term" value="F:AMP deaminase activity"/>
    <property type="evidence" value="ECO:0007669"/>
    <property type="project" value="UniProtKB-EC"/>
</dbReference>
<dbReference type="PANTHER" id="PTHR11359:SF0">
    <property type="entry name" value="AMP DEAMINASE"/>
    <property type="match status" value="1"/>
</dbReference>
<dbReference type="GO" id="GO:0046033">
    <property type="term" value="P:AMP metabolic process"/>
    <property type="evidence" value="ECO:0007669"/>
    <property type="project" value="TreeGrafter"/>
</dbReference>
<evidence type="ECO:0000256" key="11">
    <source>
        <dbReference type="SAM" id="MobiDB-lite"/>
    </source>
</evidence>
<feature type="region of interest" description="Disordered" evidence="11">
    <location>
        <begin position="1"/>
        <end position="23"/>
    </location>
</feature>
<organism evidence="13 14">
    <name type="scientific">Nannochloropsis salina CCMP1776</name>
    <dbReference type="NCBI Taxonomy" id="1027361"/>
    <lineage>
        <taxon>Eukaryota</taxon>
        <taxon>Sar</taxon>
        <taxon>Stramenopiles</taxon>
        <taxon>Ochrophyta</taxon>
        <taxon>Eustigmatophyceae</taxon>
        <taxon>Eustigmatales</taxon>
        <taxon>Monodopsidaceae</taxon>
        <taxon>Microchloropsis</taxon>
        <taxon>Microchloropsis salina</taxon>
    </lineage>
</organism>
<dbReference type="GO" id="GO:0032264">
    <property type="term" value="P:IMP salvage"/>
    <property type="evidence" value="ECO:0007669"/>
    <property type="project" value="UniProtKB-UniPathway"/>
</dbReference>
<dbReference type="EMBL" id="SDOX01000002">
    <property type="protein sequence ID" value="TFJ88264.1"/>
    <property type="molecule type" value="Genomic_DNA"/>
</dbReference>
<dbReference type="InterPro" id="IPR006329">
    <property type="entry name" value="AMPD"/>
</dbReference>
<feature type="region of interest" description="Disordered" evidence="11">
    <location>
        <begin position="208"/>
        <end position="279"/>
    </location>
</feature>
<dbReference type="Gene3D" id="4.10.800.20">
    <property type="match status" value="1"/>
</dbReference>
<name>A0A4D9DB88_9STRA</name>
<accession>A0A4D9DB88</accession>
<dbReference type="SUPFAM" id="SSF51556">
    <property type="entry name" value="Metallo-dependent hydrolases"/>
    <property type="match status" value="1"/>
</dbReference>
<dbReference type="Pfam" id="PF19326">
    <property type="entry name" value="AMP_deaminase"/>
    <property type="match status" value="1"/>
</dbReference>
<dbReference type="OrthoDB" id="1723809at2759"/>
<evidence type="ECO:0000313" key="13">
    <source>
        <dbReference type="EMBL" id="TFJ88264.1"/>
    </source>
</evidence>
<evidence type="ECO:0000259" key="12">
    <source>
        <dbReference type="Pfam" id="PF13383"/>
    </source>
</evidence>
<feature type="compositionally biased region" description="Basic and acidic residues" evidence="11">
    <location>
        <begin position="925"/>
        <end position="949"/>
    </location>
</feature>
<evidence type="ECO:0000256" key="2">
    <source>
        <dbReference type="ARBA" id="ARBA00004955"/>
    </source>
</evidence>
<dbReference type="PROSITE" id="PS00485">
    <property type="entry name" value="A_DEAMINASE"/>
    <property type="match status" value="1"/>
</dbReference>
<dbReference type="Gene3D" id="3.20.20.140">
    <property type="entry name" value="Metal-dependent hydrolases"/>
    <property type="match status" value="1"/>
</dbReference>
<comment type="caution">
    <text evidence="13">The sequence shown here is derived from an EMBL/GenBank/DDBJ whole genome shotgun (WGS) entry which is preliminary data.</text>
</comment>
<dbReference type="InterPro" id="IPR025714">
    <property type="entry name" value="Methyltranfer_dom"/>
</dbReference>
<dbReference type="Pfam" id="PF13383">
    <property type="entry name" value="Methyltransf_22"/>
    <property type="match status" value="1"/>
</dbReference>
<evidence type="ECO:0000256" key="7">
    <source>
        <dbReference type="ARBA" id="ARBA00022723"/>
    </source>
</evidence>
<dbReference type="InterPro" id="IPR032466">
    <property type="entry name" value="Metal_Hydrolase"/>
</dbReference>
<keyword evidence="6" id="KW-0808">Transferase</keyword>
<dbReference type="SUPFAM" id="SSF53448">
    <property type="entry name" value="Nucleotide-diphospho-sugar transferases"/>
    <property type="match status" value="2"/>
</dbReference>
<keyword evidence="14" id="KW-1185">Reference proteome</keyword>
<keyword evidence="10" id="KW-0546">Nucleotide metabolism</keyword>
<comment type="pathway">
    <text evidence="2">Purine metabolism; IMP biosynthesis via salvage pathway; IMP from AMP: step 1/1.</text>
</comment>
<dbReference type="Proteomes" id="UP000355283">
    <property type="component" value="Unassembled WGS sequence"/>
</dbReference>
<dbReference type="Gene3D" id="3.90.550.10">
    <property type="entry name" value="Spore Coat Polysaccharide Biosynthesis Protein SpsA, Chain A"/>
    <property type="match status" value="2"/>
</dbReference>
<feature type="region of interest" description="Disordered" evidence="11">
    <location>
        <begin position="1515"/>
        <end position="1535"/>
    </location>
</feature>
<evidence type="ECO:0000313" key="14">
    <source>
        <dbReference type="Proteomes" id="UP000355283"/>
    </source>
</evidence>
<dbReference type="UniPathway" id="UPA00591">
    <property type="reaction ID" value="UER00663"/>
</dbReference>
<dbReference type="GO" id="GO:0046872">
    <property type="term" value="F:metal ion binding"/>
    <property type="evidence" value="ECO:0007669"/>
    <property type="project" value="UniProtKB-KW"/>
</dbReference>
<dbReference type="GO" id="GO:0005829">
    <property type="term" value="C:cytosol"/>
    <property type="evidence" value="ECO:0007669"/>
    <property type="project" value="TreeGrafter"/>
</dbReference>
<evidence type="ECO:0000256" key="5">
    <source>
        <dbReference type="ARBA" id="ARBA00012775"/>
    </source>
</evidence>
<dbReference type="InterPro" id="IPR002685">
    <property type="entry name" value="Glyco_trans_15"/>
</dbReference>
<dbReference type="GO" id="GO:0000030">
    <property type="term" value="F:mannosyltransferase activity"/>
    <property type="evidence" value="ECO:0007669"/>
    <property type="project" value="InterPro"/>
</dbReference>
<dbReference type="Pfam" id="PF01793">
    <property type="entry name" value="Glyco_transf_15"/>
    <property type="match status" value="2"/>
</dbReference>
<comment type="similarity">
    <text evidence="3">Belongs to the metallo-dependent hydrolases superfamily. Adenosine and AMP deaminases family.</text>
</comment>
<dbReference type="InterPro" id="IPR006650">
    <property type="entry name" value="A/AMP_deam_AS"/>
</dbReference>
<feature type="region of interest" description="Disordered" evidence="11">
    <location>
        <begin position="925"/>
        <end position="957"/>
    </location>
</feature>
<keyword evidence="8" id="KW-0378">Hydrolase</keyword>
<feature type="region of interest" description="Disordered" evidence="11">
    <location>
        <begin position="129"/>
        <end position="150"/>
    </location>
</feature>
<keyword evidence="7" id="KW-0479">Metal-binding</keyword>
<evidence type="ECO:0000256" key="8">
    <source>
        <dbReference type="ARBA" id="ARBA00022801"/>
    </source>
</evidence>
<dbReference type="GO" id="GO:0016020">
    <property type="term" value="C:membrane"/>
    <property type="evidence" value="ECO:0007669"/>
    <property type="project" value="InterPro"/>
</dbReference>